<dbReference type="EMBL" id="OV725080">
    <property type="protein sequence ID" value="CAH1398990.1"/>
    <property type="molecule type" value="Genomic_DNA"/>
</dbReference>
<sequence length="127" mass="13539">MLLHLLNQQGTDNDSYAGTSGGGVRTKLGRDLDTILRLISHSRTGVSSTSSGAFLFVLPPATMGCHANSHSSVLFQFAIVPLAVRACSPKRRTFANSSLDDLAPTRVVLAASGSHIVDIDLSPRFRF</sequence>
<evidence type="ECO:0000313" key="1">
    <source>
        <dbReference type="EMBL" id="CAH1398990.1"/>
    </source>
</evidence>
<dbReference type="OrthoDB" id="10554070at2759"/>
<keyword evidence="2" id="KW-1185">Reference proteome</keyword>
<name>A0A9P0HBM0_NEZVI</name>
<organism evidence="1 2">
    <name type="scientific">Nezara viridula</name>
    <name type="common">Southern green stink bug</name>
    <name type="synonym">Cimex viridulus</name>
    <dbReference type="NCBI Taxonomy" id="85310"/>
    <lineage>
        <taxon>Eukaryota</taxon>
        <taxon>Metazoa</taxon>
        <taxon>Ecdysozoa</taxon>
        <taxon>Arthropoda</taxon>
        <taxon>Hexapoda</taxon>
        <taxon>Insecta</taxon>
        <taxon>Pterygota</taxon>
        <taxon>Neoptera</taxon>
        <taxon>Paraneoptera</taxon>
        <taxon>Hemiptera</taxon>
        <taxon>Heteroptera</taxon>
        <taxon>Panheteroptera</taxon>
        <taxon>Pentatomomorpha</taxon>
        <taxon>Pentatomoidea</taxon>
        <taxon>Pentatomidae</taxon>
        <taxon>Pentatominae</taxon>
        <taxon>Nezara</taxon>
    </lineage>
</organism>
<reference evidence="1" key="1">
    <citation type="submission" date="2022-01" db="EMBL/GenBank/DDBJ databases">
        <authorList>
            <person name="King R."/>
        </authorList>
    </citation>
    <scope>NUCLEOTIDE SEQUENCE</scope>
</reference>
<proteinExistence type="predicted"/>
<accession>A0A9P0HBM0</accession>
<evidence type="ECO:0000313" key="2">
    <source>
        <dbReference type="Proteomes" id="UP001152798"/>
    </source>
</evidence>
<protein>
    <submittedName>
        <fullName evidence="1">Uncharacterized protein</fullName>
    </submittedName>
</protein>
<dbReference type="Proteomes" id="UP001152798">
    <property type="component" value="Chromosome 4"/>
</dbReference>
<gene>
    <name evidence="1" type="ORF">NEZAVI_LOCUS8538</name>
</gene>
<dbReference type="AlphaFoldDB" id="A0A9P0HBM0"/>